<reference evidence="1" key="2">
    <citation type="submission" date="2025-09" db="UniProtKB">
        <authorList>
            <consortium name="Ensembl"/>
        </authorList>
    </citation>
    <scope>IDENTIFICATION</scope>
</reference>
<dbReference type="InParanoid" id="A0A3Q3EKR1"/>
<reference evidence="1" key="1">
    <citation type="submission" date="2025-08" db="UniProtKB">
        <authorList>
            <consortium name="Ensembl"/>
        </authorList>
    </citation>
    <scope>IDENTIFICATION</scope>
</reference>
<sequence length="115" mass="13400">MLFIFQVGHTRVGFVHRTTTCVVHYIGMLQNGKKFDSWSNVKINWSAPERWGFRCLALLHLCSAWKVPCHLSSHQNNFCILVRTLRFPTHVLRLSYCRPSNLVLGFDLQLPQLFV</sequence>
<proteinExistence type="predicted"/>
<name>A0A3Q3EKR1_9LABR</name>
<accession>A0A3Q3EKR1</accession>
<evidence type="ECO:0000313" key="2">
    <source>
        <dbReference type="Proteomes" id="UP000261660"/>
    </source>
</evidence>
<protein>
    <submittedName>
        <fullName evidence="1">Uncharacterized protein</fullName>
    </submittedName>
</protein>
<evidence type="ECO:0000313" key="1">
    <source>
        <dbReference type="Ensembl" id="ENSLBEP00000007854.1"/>
    </source>
</evidence>
<keyword evidence="2" id="KW-1185">Reference proteome</keyword>
<dbReference type="AlphaFoldDB" id="A0A3Q3EKR1"/>
<dbReference type="Proteomes" id="UP000261660">
    <property type="component" value="Unplaced"/>
</dbReference>
<organism evidence="1 2">
    <name type="scientific">Labrus bergylta</name>
    <name type="common">ballan wrasse</name>
    <dbReference type="NCBI Taxonomy" id="56723"/>
    <lineage>
        <taxon>Eukaryota</taxon>
        <taxon>Metazoa</taxon>
        <taxon>Chordata</taxon>
        <taxon>Craniata</taxon>
        <taxon>Vertebrata</taxon>
        <taxon>Euteleostomi</taxon>
        <taxon>Actinopterygii</taxon>
        <taxon>Neopterygii</taxon>
        <taxon>Teleostei</taxon>
        <taxon>Neoteleostei</taxon>
        <taxon>Acanthomorphata</taxon>
        <taxon>Eupercaria</taxon>
        <taxon>Labriformes</taxon>
        <taxon>Labridae</taxon>
        <taxon>Labrus</taxon>
    </lineage>
</organism>
<dbReference type="Ensembl" id="ENSLBET00000008256.1">
    <property type="protein sequence ID" value="ENSLBEP00000007854.1"/>
    <property type="gene ID" value="ENSLBEG00000006012.1"/>
</dbReference>